<dbReference type="InterPro" id="IPR034005">
    <property type="entry name" value="M3A_DCP"/>
</dbReference>
<keyword evidence="13" id="KW-1185">Reference proteome</keyword>
<dbReference type="CDD" id="cd06456">
    <property type="entry name" value="M3A_DCP"/>
    <property type="match status" value="1"/>
</dbReference>
<comment type="cofactor">
    <cofactor evidence="9">
        <name>Zn(2+)</name>
        <dbReference type="ChEBI" id="CHEBI:29105"/>
    </cofactor>
    <text evidence="9">Binds 1 zinc ion.</text>
</comment>
<dbReference type="InterPro" id="IPR045090">
    <property type="entry name" value="Pept_M3A_M3B"/>
</dbReference>
<dbReference type="InterPro" id="IPR024079">
    <property type="entry name" value="MetalloPept_cat_dom_sf"/>
</dbReference>
<evidence type="ECO:0000256" key="1">
    <source>
        <dbReference type="ARBA" id="ARBA00006040"/>
    </source>
</evidence>
<dbReference type="GO" id="GO:0004222">
    <property type="term" value="F:metalloendopeptidase activity"/>
    <property type="evidence" value="ECO:0007669"/>
    <property type="project" value="UniProtKB-EC"/>
</dbReference>
<gene>
    <name evidence="12" type="ORF">SAMN05216289_11228</name>
</gene>
<evidence type="ECO:0000256" key="4">
    <source>
        <dbReference type="ARBA" id="ARBA00022801"/>
    </source>
</evidence>
<dbReference type="Gene3D" id="1.10.1370.10">
    <property type="entry name" value="Neurolysin, domain 3"/>
    <property type="match status" value="1"/>
</dbReference>
<dbReference type="GO" id="GO:0005829">
    <property type="term" value="C:cytosol"/>
    <property type="evidence" value="ECO:0007669"/>
    <property type="project" value="UniProtKB-ARBA"/>
</dbReference>
<dbReference type="Pfam" id="PF01432">
    <property type="entry name" value="Peptidase_M3"/>
    <property type="match status" value="1"/>
</dbReference>
<evidence type="ECO:0000256" key="9">
    <source>
        <dbReference type="RuleBase" id="RU003435"/>
    </source>
</evidence>
<keyword evidence="6 9" id="KW-0482">Metalloprotease</keyword>
<dbReference type="OrthoDB" id="9773538at2"/>
<keyword evidence="2 9" id="KW-0645">Protease</keyword>
<organism evidence="12 13">
    <name type="scientific">Dokdonella immobilis</name>
    <dbReference type="NCBI Taxonomy" id="578942"/>
    <lineage>
        <taxon>Bacteria</taxon>
        <taxon>Pseudomonadati</taxon>
        <taxon>Pseudomonadota</taxon>
        <taxon>Gammaproteobacteria</taxon>
        <taxon>Lysobacterales</taxon>
        <taxon>Rhodanobacteraceae</taxon>
        <taxon>Dokdonella</taxon>
    </lineage>
</organism>
<name>A0A1I4XTR7_9GAMM</name>
<protein>
    <recommendedName>
        <fullName evidence="8">oligopeptidase A</fullName>
        <ecNumber evidence="8">3.4.24.70</ecNumber>
    </recommendedName>
</protein>
<evidence type="ECO:0000313" key="12">
    <source>
        <dbReference type="EMBL" id="SFN29275.1"/>
    </source>
</evidence>
<comment type="catalytic activity">
    <reaction evidence="7">
        <text>Hydrolysis of oligopeptides, with broad specificity. Gly or Ala commonly occur as P1 or P1' residues, but more distant residues are also important, as is shown by the fact that Z-Gly-Pro-Gly-|-Gly-Pro-Ala is cleaved, but not Z-(Gly)(5).</text>
        <dbReference type="EC" id="3.4.24.70"/>
    </reaction>
</comment>
<dbReference type="Proteomes" id="UP000198575">
    <property type="component" value="Unassembled WGS sequence"/>
</dbReference>
<dbReference type="Gene3D" id="1.10.1370.40">
    <property type="match status" value="1"/>
</dbReference>
<reference evidence="12 13" key="1">
    <citation type="submission" date="2016-10" db="EMBL/GenBank/DDBJ databases">
        <authorList>
            <person name="de Groot N.N."/>
        </authorList>
    </citation>
    <scope>NUCLEOTIDE SEQUENCE [LARGE SCALE GENOMIC DNA]</scope>
    <source>
        <strain evidence="12 13">CGMCC 1.7659</strain>
    </source>
</reference>
<sequence>MTNPLLAITELPRFSAIEPAHVEPAIEAVLAEYQAGIDAMLASDRPRSFETVMQVGERLDDRLSRVWAPVSHLHGVKDSEALRHAYSAAQEKIVAFQTALGQNRELYAAVKAVRDSAGFETLPRPARTLVEHELRDFKLAGVALEEPARSRFREISGELARLSTEFEEAVLDSTDAWSEHLTEEAALAGIPESGRAVLRAYAREKELDGWLVTLKQPSVQAVLTYADDRDLRARVYRAYGTRASENANEGRFDNSARIEKIMALRHESARLLGFASTAEESLATKMAGSADQVIGFLRDFIAKARPMAANDLAELKRFAADELGLDDLAPWDVGYAAEKLREQKYALSEEELKPYFPLPAVLEGLFGVIERVLGVSVRARDDVDVWHPDARYYDLVDAGGKVFAGAYIDLYARTGKRGGAWMDVCTSRLREDDSLQLPVAFLTCNFAPPTENKPSLLTHDDVITLFHEFGHGLHHMLTEVDYAGVSGISGVEWDAVELPSQFMENFAWKREGLDLIARHWQTGERLPDDLFERMQAARNFHSGLFLVRQLEFALFDFRLHHEFDPVRGARTMELLDEVRREVSVLMPPEWHRFPHAFTHIFAGGYGAGYYSYLWAEVLSADAFERFEQEGVFNREVGEAWRKAILAVGGSRPALESFVEFRGREPSPDALLRSYGVAA</sequence>
<feature type="domain" description="Peptidase M3A/M3B catalytic" evidence="10">
    <location>
        <begin position="222"/>
        <end position="675"/>
    </location>
</feature>
<keyword evidence="3 9" id="KW-0479">Metal-binding</keyword>
<dbReference type="AlphaFoldDB" id="A0A1I4XTR7"/>
<dbReference type="InterPro" id="IPR045666">
    <property type="entry name" value="OpdA_N"/>
</dbReference>
<dbReference type="EMBL" id="FOVF01000012">
    <property type="protein sequence ID" value="SFN29275.1"/>
    <property type="molecule type" value="Genomic_DNA"/>
</dbReference>
<evidence type="ECO:0000256" key="7">
    <source>
        <dbReference type="ARBA" id="ARBA00024603"/>
    </source>
</evidence>
<evidence type="ECO:0000259" key="10">
    <source>
        <dbReference type="Pfam" id="PF01432"/>
    </source>
</evidence>
<keyword evidence="4 9" id="KW-0378">Hydrolase</keyword>
<dbReference type="PANTHER" id="PTHR11804">
    <property type="entry name" value="PROTEASE M3 THIMET OLIGOPEPTIDASE-RELATED"/>
    <property type="match status" value="1"/>
</dbReference>
<comment type="similarity">
    <text evidence="1 9">Belongs to the peptidase M3 family.</text>
</comment>
<dbReference type="GO" id="GO:0006518">
    <property type="term" value="P:peptide metabolic process"/>
    <property type="evidence" value="ECO:0007669"/>
    <property type="project" value="TreeGrafter"/>
</dbReference>
<dbReference type="SUPFAM" id="SSF55486">
    <property type="entry name" value="Metalloproteases ('zincins'), catalytic domain"/>
    <property type="match status" value="1"/>
</dbReference>
<dbReference type="PANTHER" id="PTHR11804:SF84">
    <property type="entry name" value="SACCHAROLYSIN"/>
    <property type="match status" value="1"/>
</dbReference>
<dbReference type="InterPro" id="IPR001567">
    <property type="entry name" value="Pept_M3A_M3B_dom"/>
</dbReference>
<accession>A0A1I4XTR7</accession>
<dbReference type="FunFam" id="3.40.390.10:FF:000009">
    <property type="entry name" value="Oligopeptidase A"/>
    <property type="match status" value="1"/>
</dbReference>
<evidence type="ECO:0000313" key="13">
    <source>
        <dbReference type="Proteomes" id="UP000198575"/>
    </source>
</evidence>
<proteinExistence type="inferred from homology"/>
<evidence type="ECO:0000256" key="2">
    <source>
        <dbReference type="ARBA" id="ARBA00022670"/>
    </source>
</evidence>
<feature type="domain" description="Oligopeptidase A N-terminal" evidence="11">
    <location>
        <begin position="27"/>
        <end position="148"/>
    </location>
</feature>
<dbReference type="InterPro" id="IPR024077">
    <property type="entry name" value="Neurolysin/TOP_dom2"/>
</dbReference>
<dbReference type="Gene3D" id="3.40.390.10">
    <property type="entry name" value="Collagenase (Catalytic Domain)"/>
    <property type="match status" value="1"/>
</dbReference>
<evidence type="ECO:0000256" key="3">
    <source>
        <dbReference type="ARBA" id="ARBA00022723"/>
    </source>
</evidence>
<evidence type="ECO:0000256" key="6">
    <source>
        <dbReference type="ARBA" id="ARBA00023049"/>
    </source>
</evidence>
<dbReference type="GO" id="GO:0006508">
    <property type="term" value="P:proteolysis"/>
    <property type="evidence" value="ECO:0007669"/>
    <property type="project" value="UniProtKB-KW"/>
</dbReference>
<dbReference type="GO" id="GO:0046872">
    <property type="term" value="F:metal ion binding"/>
    <property type="evidence" value="ECO:0007669"/>
    <property type="project" value="UniProtKB-UniRule"/>
</dbReference>
<dbReference type="RefSeq" id="WP_092407636.1">
    <property type="nucleotide sequence ID" value="NZ_FOVF01000012.1"/>
</dbReference>
<dbReference type="Pfam" id="PF19310">
    <property type="entry name" value="TOP_N"/>
    <property type="match status" value="1"/>
</dbReference>
<evidence type="ECO:0000259" key="11">
    <source>
        <dbReference type="Pfam" id="PF19310"/>
    </source>
</evidence>
<evidence type="ECO:0000256" key="5">
    <source>
        <dbReference type="ARBA" id="ARBA00022833"/>
    </source>
</evidence>
<keyword evidence="5 9" id="KW-0862">Zinc</keyword>
<evidence type="ECO:0000256" key="8">
    <source>
        <dbReference type="ARBA" id="ARBA00026100"/>
    </source>
</evidence>
<dbReference type="EC" id="3.4.24.70" evidence="8"/>